<evidence type="ECO:0000256" key="5">
    <source>
        <dbReference type="SAM" id="Phobius"/>
    </source>
</evidence>
<feature type="domain" description="Major facilitator superfamily (MFS) profile" evidence="6">
    <location>
        <begin position="54"/>
        <end position="153"/>
    </location>
</feature>
<dbReference type="AlphaFoldDB" id="A0A1B6JGA6"/>
<dbReference type="InterPro" id="IPR011701">
    <property type="entry name" value="MFS"/>
</dbReference>
<dbReference type="Gene3D" id="1.20.1250.20">
    <property type="entry name" value="MFS general substrate transporter like domains"/>
    <property type="match status" value="1"/>
</dbReference>
<dbReference type="PROSITE" id="PS00216">
    <property type="entry name" value="SUGAR_TRANSPORT_1"/>
    <property type="match status" value="1"/>
</dbReference>
<reference evidence="7" key="1">
    <citation type="submission" date="2015-11" db="EMBL/GenBank/DDBJ databases">
        <title>De novo transcriptome assembly of four potential Pierce s Disease insect vectors from Arizona vineyards.</title>
        <authorList>
            <person name="Tassone E.E."/>
        </authorList>
    </citation>
    <scope>NUCLEOTIDE SEQUENCE</scope>
</reference>
<dbReference type="GO" id="GO:0022857">
    <property type="term" value="F:transmembrane transporter activity"/>
    <property type="evidence" value="ECO:0007669"/>
    <property type="project" value="InterPro"/>
</dbReference>
<dbReference type="InterPro" id="IPR005829">
    <property type="entry name" value="Sugar_transporter_CS"/>
</dbReference>
<proteinExistence type="predicted"/>
<accession>A0A1B6JGA6</accession>
<keyword evidence="3 5" id="KW-1133">Transmembrane helix</keyword>
<dbReference type="PANTHER" id="PTHR48021:SF46">
    <property type="entry name" value="MAJOR FACILITATOR SUPERFAMILY (MFS) PROFILE DOMAIN-CONTAINING PROTEIN"/>
    <property type="match status" value="1"/>
</dbReference>
<evidence type="ECO:0000256" key="2">
    <source>
        <dbReference type="ARBA" id="ARBA00022692"/>
    </source>
</evidence>
<feature type="non-terminal residue" evidence="7">
    <location>
        <position position="153"/>
    </location>
</feature>
<dbReference type="InterPro" id="IPR036259">
    <property type="entry name" value="MFS_trans_sf"/>
</dbReference>
<dbReference type="PROSITE" id="PS50850">
    <property type="entry name" value="MFS"/>
    <property type="match status" value="1"/>
</dbReference>
<keyword evidence="4 5" id="KW-0472">Membrane</keyword>
<evidence type="ECO:0000259" key="6">
    <source>
        <dbReference type="PROSITE" id="PS50850"/>
    </source>
</evidence>
<gene>
    <name evidence="7" type="ORF">g.4</name>
</gene>
<sequence length="153" mass="16879">SEHTSELSVSIRSNFSRIATLVGFAGLFVFTCLYRIIKMGIQLRDTGLWCQIFAGISASMGSFAFGTLFGWITPILPQLLSSESEIPMTPEEASWMISCPEITTMMTPIPAGLLADRLGRKPLILASAPLYTVGWCIILYYKTYLSLIVARCI</sequence>
<evidence type="ECO:0000256" key="1">
    <source>
        <dbReference type="ARBA" id="ARBA00004141"/>
    </source>
</evidence>
<dbReference type="PANTHER" id="PTHR48021">
    <property type="match status" value="1"/>
</dbReference>
<evidence type="ECO:0000256" key="4">
    <source>
        <dbReference type="ARBA" id="ARBA00023136"/>
    </source>
</evidence>
<evidence type="ECO:0000256" key="3">
    <source>
        <dbReference type="ARBA" id="ARBA00022989"/>
    </source>
</evidence>
<protein>
    <recommendedName>
        <fullName evidence="6">Major facilitator superfamily (MFS) profile domain-containing protein</fullName>
    </recommendedName>
</protein>
<dbReference type="EMBL" id="GECU01009489">
    <property type="protein sequence ID" value="JAS98217.1"/>
    <property type="molecule type" value="Transcribed_RNA"/>
</dbReference>
<dbReference type="SUPFAM" id="SSF103473">
    <property type="entry name" value="MFS general substrate transporter"/>
    <property type="match status" value="1"/>
</dbReference>
<feature type="non-terminal residue" evidence="7">
    <location>
        <position position="1"/>
    </location>
</feature>
<feature type="transmembrane region" description="Helical" evidence="5">
    <location>
        <begin position="122"/>
        <end position="141"/>
    </location>
</feature>
<feature type="transmembrane region" description="Helical" evidence="5">
    <location>
        <begin position="48"/>
        <end position="73"/>
    </location>
</feature>
<dbReference type="InterPro" id="IPR020846">
    <property type="entry name" value="MFS_dom"/>
</dbReference>
<dbReference type="GO" id="GO:0016020">
    <property type="term" value="C:membrane"/>
    <property type="evidence" value="ECO:0007669"/>
    <property type="project" value="UniProtKB-SubCell"/>
</dbReference>
<dbReference type="Pfam" id="PF07690">
    <property type="entry name" value="MFS_1"/>
    <property type="match status" value="1"/>
</dbReference>
<dbReference type="InterPro" id="IPR050549">
    <property type="entry name" value="MFS_Trehalose_Transporter"/>
</dbReference>
<name>A0A1B6JGA6_9HEMI</name>
<comment type="subcellular location">
    <subcellularLocation>
        <location evidence="1">Membrane</location>
        <topology evidence="1">Multi-pass membrane protein</topology>
    </subcellularLocation>
</comment>
<evidence type="ECO:0000313" key="7">
    <source>
        <dbReference type="EMBL" id="JAS98217.1"/>
    </source>
</evidence>
<keyword evidence="2 5" id="KW-0812">Transmembrane</keyword>
<organism evidence="7">
    <name type="scientific">Homalodisca liturata</name>
    <dbReference type="NCBI Taxonomy" id="320908"/>
    <lineage>
        <taxon>Eukaryota</taxon>
        <taxon>Metazoa</taxon>
        <taxon>Ecdysozoa</taxon>
        <taxon>Arthropoda</taxon>
        <taxon>Hexapoda</taxon>
        <taxon>Insecta</taxon>
        <taxon>Pterygota</taxon>
        <taxon>Neoptera</taxon>
        <taxon>Paraneoptera</taxon>
        <taxon>Hemiptera</taxon>
        <taxon>Auchenorrhyncha</taxon>
        <taxon>Membracoidea</taxon>
        <taxon>Cicadellidae</taxon>
        <taxon>Cicadellinae</taxon>
        <taxon>Proconiini</taxon>
        <taxon>Homalodisca</taxon>
    </lineage>
</organism>
<feature type="transmembrane region" description="Helical" evidence="5">
    <location>
        <begin position="15"/>
        <end position="36"/>
    </location>
</feature>